<protein>
    <submittedName>
        <fullName evidence="2">Uncharacterized protein</fullName>
    </submittedName>
</protein>
<proteinExistence type="predicted"/>
<reference evidence="2" key="1">
    <citation type="submission" date="2023-10" db="EMBL/GenBank/DDBJ databases">
        <authorList>
            <person name="Chen Y."/>
            <person name="Shah S."/>
            <person name="Dougan E. K."/>
            <person name="Thang M."/>
            <person name="Chan C."/>
        </authorList>
    </citation>
    <scope>NUCLEOTIDE SEQUENCE [LARGE SCALE GENOMIC DNA]</scope>
</reference>
<feature type="compositionally biased region" description="Acidic residues" evidence="1">
    <location>
        <begin position="115"/>
        <end position="126"/>
    </location>
</feature>
<evidence type="ECO:0000313" key="3">
    <source>
        <dbReference type="Proteomes" id="UP001189429"/>
    </source>
</evidence>
<organism evidence="2 3">
    <name type="scientific">Prorocentrum cordatum</name>
    <dbReference type="NCBI Taxonomy" id="2364126"/>
    <lineage>
        <taxon>Eukaryota</taxon>
        <taxon>Sar</taxon>
        <taxon>Alveolata</taxon>
        <taxon>Dinophyceae</taxon>
        <taxon>Prorocentrales</taxon>
        <taxon>Prorocentraceae</taxon>
        <taxon>Prorocentrum</taxon>
    </lineage>
</organism>
<keyword evidence="3" id="KW-1185">Reference proteome</keyword>
<accession>A0ABN9TG16</accession>
<comment type="caution">
    <text evidence="2">The sequence shown here is derived from an EMBL/GenBank/DDBJ whole genome shotgun (WGS) entry which is preliminary data.</text>
</comment>
<feature type="non-terminal residue" evidence="2">
    <location>
        <position position="347"/>
    </location>
</feature>
<name>A0ABN9TG16_9DINO</name>
<feature type="region of interest" description="Disordered" evidence="1">
    <location>
        <begin position="23"/>
        <end position="50"/>
    </location>
</feature>
<gene>
    <name evidence="2" type="ORF">PCOR1329_LOCUS38761</name>
</gene>
<feature type="region of interest" description="Disordered" evidence="1">
    <location>
        <begin position="110"/>
        <end position="129"/>
    </location>
</feature>
<evidence type="ECO:0000313" key="2">
    <source>
        <dbReference type="EMBL" id="CAK0844738.1"/>
    </source>
</evidence>
<feature type="non-terminal residue" evidence="2">
    <location>
        <position position="1"/>
    </location>
</feature>
<sequence length="347" mass="35931">ACRVPAASAPGWVSAAAVAAGARRRRGPLALARPAAAGPDGGGPSRASPVREMRGGAQVLLGELAGGGAEAKAAHQASGVWRVPRRFAKAPPMRPREGRSQRLGRFAALGGGGDAGEDEPPFEVDGEGGIGPRAAAAGAAATGDVGDGAPLAGFEELLGSNVNWVAAKVDGEVHGEAAAQGARAETPGTQQEAKGRSPELHGDVVELLWDGATLPPLVEGPREGVEVPLEAEAADPEDDERGSSEGGGTRAGETGGEEECVDKGMLPLPWSCGGRVHGPSRRRPRPPPRAGDRRRAAEFIARRWREQMLHKLEGELGRGREERARPREERRPALPARARAARAAKRA</sequence>
<feature type="region of interest" description="Disordered" evidence="1">
    <location>
        <begin position="215"/>
        <end position="296"/>
    </location>
</feature>
<dbReference type="EMBL" id="CAUYUJ010014689">
    <property type="protein sequence ID" value="CAK0844738.1"/>
    <property type="molecule type" value="Genomic_DNA"/>
</dbReference>
<feature type="compositionally biased region" description="Low complexity" evidence="1">
    <location>
        <begin position="28"/>
        <end position="38"/>
    </location>
</feature>
<feature type="compositionally biased region" description="Basic and acidic residues" evidence="1">
    <location>
        <begin position="313"/>
        <end position="332"/>
    </location>
</feature>
<evidence type="ECO:0000256" key="1">
    <source>
        <dbReference type="SAM" id="MobiDB-lite"/>
    </source>
</evidence>
<feature type="region of interest" description="Disordered" evidence="1">
    <location>
        <begin position="176"/>
        <end position="203"/>
    </location>
</feature>
<dbReference type="Proteomes" id="UP001189429">
    <property type="component" value="Unassembled WGS sequence"/>
</dbReference>
<feature type="compositionally biased region" description="Basic and acidic residues" evidence="1">
    <location>
        <begin position="193"/>
        <end position="203"/>
    </location>
</feature>
<feature type="region of interest" description="Disordered" evidence="1">
    <location>
        <begin position="313"/>
        <end position="347"/>
    </location>
</feature>
<feature type="compositionally biased region" description="Gly residues" evidence="1">
    <location>
        <begin position="244"/>
        <end position="254"/>
    </location>
</feature>